<evidence type="ECO:0000313" key="2">
    <source>
        <dbReference type="EMBL" id="KAF7138514.1"/>
    </source>
</evidence>
<name>A0A834LKY8_RHOSS</name>
<dbReference type="AlphaFoldDB" id="A0A834LKY8"/>
<dbReference type="EMBL" id="WJXA01000007">
    <property type="protein sequence ID" value="KAF7138514.1"/>
    <property type="molecule type" value="Genomic_DNA"/>
</dbReference>
<proteinExistence type="inferred from homology"/>
<gene>
    <name evidence="2" type="ORF">RHSIM_Rhsim07G0203600</name>
</gene>
<dbReference type="SUPFAM" id="SSF53756">
    <property type="entry name" value="UDP-Glycosyltransferase/glycogen phosphorylase"/>
    <property type="match status" value="3"/>
</dbReference>
<keyword evidence="3" id="KW-1185">Reference proteome</keyword>
<protein>
    <submittedName>
        <fullName evidence="2">Uncharacterized protein</fullName>
    </submittedName>
</protein>
<organism evidence="2 3">
    <name type="scientific">Rhododendron simsii</name>
    <name type="common">Sims's rhododendron</name>
    <dbReference type="NCBI Taxonomy" id="118357"/>
    <lineage>
        <taxon>Eukaryota</taxon>
        <taxon>Viridiplantae</taxon>
        <taxon>Streptophyta</taxon>
        <taxon>Embryophyta</taxon>
        <taxon>Tracheophyta</taxon>
        <taxon>Spermatophyta</taxon>
        <taxon>Magnoliopsida</taxon>
        <taxon>eudicotyledons</taxon>
        <taxon>Gunneridae</taxon>
        <taxon>Pentapetalae</taxon>
        <taxon>asterids</taxon>
        <taxon>Ericales</taxon>
        <taxon>Ericaceae</taxon>
        <taxon>Ericoideae</taxon>
        <taxon>Rhodoreae</taxon>
        <taxon>Rhododendron</taxon>
    </lineage>
</organism>
<dbReference type="GO" id="GO:0080044">
    <property type="term" value="F:quercetin 7-O-glucosyltransferase activity"/>
    <property type="evidence" value="ECO:0007669"/>
    <property type="project" value="TreeGrafter"/>
</dbReference>
<reference evidence="2" key="1">
    <citation type="submission" date="2019-11" db="EMBL/GenBank/DDBJ databases">
        <authorList>
            <person name="Liu Y."/>
            <person name="Hou J."/>
            <person name="Li T.-Q."/>
            <person name="Guan C.-H."/>
            <person name="Wu X."/>
            <person name="Wu H.-Z."/>
            <person name="Ling F."/>
            <person name="Zhang R."/>
            <person name="Shi X.-G."/>
            <person name="Ren J.-P."/>
            <person name="Chen E.-F."/>
            <person name="Sun J.-M."/>
        </authorList>
    </citation>
    <scope>NUCLEOTIDE SEQUENCE</scope>
    <source>
        <strain evidence="2">Adult_tree_wgs_1</strain>
        <tissue evidence="2">Leaves</tissue>
    </source>
</reference>
<evidence type="ECO:0000313" key="3">
    <source>
        <dbReference type="Proteomes" id="UP000626092"/>
    </source>
</evidence>
<evidence type="ECO:0000256" key="1">
    <source>
        <dbReference type="ARBA" id="ARBA00009995"/>
    </source>
</evidence>
<dbReference type="PANTHER" id="PTHR11926:SF774">
    <property type="entry name" value="UDP-GLYCOSYLTRANSFERASE 85A1-RELATED"/>
    <property type="match status" value="1"/>
</dbReference>
<dbReference type="GO" id="GO:0080043">
    <property type="term" value="F:quercetin 3-O-glucosyltransferase activity"/>
    <property type="evidence" value="ECO:0007669"/>
    <property type="project" value="TreeGrafter"/>
</dbReference>
<dbReference type="PANTHER" id="PTHR11926">
    <property type="entry name" value="GLUCOSYL/GLUCURONOSYL TRANSFERASES"/>
    <property type="match status" value="1"/>
</dbReference>
<accession>A0A834LKY8</accession>
<sequence>MLTKTTSFSSLPFRFAAISEGLPVPEEGTIQDPFAHCEALSRDTTLPFFKQLVDDLRSSADVPPITCIVCDGLMTFPLKVAKELDVPCALFWTPSACGFLGYSYIRKLVEKGLAPFKVPEEGKLQDRRAYCEALSRDTPLPFFGQLVDNLRSSANVPPITCIVCDGVMSFPLKVAKELDVPCALFWTPSACGFLCYSYFRKLVEKGLTPLKDSCSFRFAAISEGLPVHEEDRLQDALVHCEALSRDSPLPFFRQLVEDLRSSADVPPITCIVCDGVMSFPLKVAKELDVPCALFWTPSACGFLCYSYFRTLVEKGFTPLKGNEQTVPPPLQSHPFISGVDGVGSGVPDIDSAIDVVAWVTWESDQPSKVADPAMKIKGNLDDQAFDATAKLMQKCSQEQWEKTHQKKTQQWNA</sequence>
<dbReference type="Gene3D" id="3.40.50.2000">
    <property type="entry name" value="Glycogen Phosphorylase B"/>
    <property type="match status" value="3"/>
</dbReference>
<dbReference type="Proteomes" id="UP000626092">
    <property type="component" value="Unassembled WGS sequence"/>
</dbReference>
<comment type="caution">
    <text evidence="2">The sequence shown here is derived from an EMBL/GenBank/DDBJ whole genome shotgun (WGS) entry which is preliminary data.</text>
</comment>
<comment type="similarity">
    <text evidence="1">Belongs to the UDP-glycosyltransferase family.</text>
</comment>